<dbReference type="Proteomes" id="UP001201985">
    <property type="component" value="Unassembled WGS sequence"/>
</dbReference>
<sequence length="216" mass="24168">MPIVSRRATLLPMRAPPLPHAARLSPPRPWAPLSDAEWHALLPYLLPRSPQGRPIRELRARMDAIFHTACSHAPWADLPDRFGKPDTVSRYFRRLTHAGLWQRLLLALAEAAPAHPLRAIEHWICRAARRAHRILGLPLILLVRRIGLRSALPAPPWLLPDPLLSETLAALPVPAAPPRGRGGKAWHRALLGSMKRLLRDAGGRARIPRSVRLGWP</sequence>
<organism evidence="2 3">
    <name type="scientific">Teichococcus vastitatis</name>
    <dbReference type="NCBI Taxonomy" id="2307076"/>
    <lineage>
        <taxon>Bacteria</taxon>
        <taxon>Pseudomonadati</taxon>
        <taxon>Pseudomonadota</taxon>
        <taxon>Alphaproteobacteria</taxon>
        <taxon>Acetobacterales</taxon>
        <taxon>Roseomonadaceae</taxon>
        <taxon>Roseomonas</taxon>
    </lineage>
</organism>
<accession>A0ABS9W5S8</accession>
<dbReference type="InterPro" id="IPR052909">
    <property type="entry name" value="Transposase_6_like"/>
</dbReference>
<evidence type="ECO:0000313" key="2">
    <source>
        <dbReference type="EMBL" id="MCI0754556.1"/>
    </source>
</evidence>
<dbReference type="EMBL" id="JALBUU010000004">
    <property type="protein sequence ID" value="MCI0754556.1"/>
    <property type="molecule type" value="Genomic_DNA"/>
</dbReference>
<reference evidence="2 3" key="1">
    <citation type="submission" date="2022-03" db="EMBL/GenBank/DDBJ databases">
        <title>Complete genome analysis of Roseomonas KG 17.1 : a prolific producer of plant growth promoters.</title>
        <authorList>
            <person name="Saadouli I."/>
            <person name="Najjari A."/>
            <person name="Mosbah A."/>
            <person name="Ouzari H.I."/>
        </authorList>
    </citation>
    <scope>NUCLEOTIDE SEQUENCE [LARGE SCALE GENOMIC DNA]</scope>
    <source>
        <strain evidence="2 3">KG17-1</strain>
    </source>
</reference>
<evidence type="ECO:0000313" key="3">
    <source>
        <dbReference type="Proteomes" id="UP001201985"/>
    </source>
</evidence>
<dbReference type="PANTHER" id="PTHR46637:SF1">
    <property type="entry name" value="BLL5188 PROTEIN"/>
    <property type="match status" value="1"/>
</dbReference>
<evidence type="ECO:0000259" key="1">
    <source>
        <dbReference type="Pfam" id="PF13340"/>
    </source>
</evidence>
<feature type="domain" description="Insertion element IS402-like" evidence="1">
    <location>
        <begin position="33"/>
        <end position="104"/>
    </location>
</feature>
<proteinExistence type="predicted"/>
<protein>
    <submittedName>
        <fullName evidence="2">Transposase</fullName>
    </submittedName>
</protein>
<keyword evidence="3" id="KW-1185">Reference proteome</keyword>
<dbReference type="InterPro" id="IPR025161">
    <property type="entry name" value="IS402-like_dom"/>
</dbReference>
<comment type="caution">
    <text evidence="2">The sequence shown here is derived from an EMBL/GenBank/DDBJ whole genome shotgun (WGS) entry which is preliminary data.</text>
</comment>
<gene>
    <name evidence="2" type="ORF">MON41_12390</name>
</gene>
<name>A0ABS9W5S8_9PROT</name>
<dbReference type="Pfam" id="PF13340">
    <property type="entry name" value="DUF4096"/>
    <property type="match status" value="1"/>
</dbReference>
<dbReference type="PANTHER" id="PTHR46637">
    <property type="entry name" value="TIS1421-TRANSPOSASE PROTEIN A"/>
    <property type="match status" value="1"/>
</dbReference>
<dbReference type="RefSeq" id="WP_241792989.1">
    <property type="nucleotide sequence ID" value="NZ_JALBUU010000004.1"/>
</dbReference>